<dbReference type="Proteomes" id="UP001434883">
    <property type="component" value="Unassembled WGS sequence"/>
</dbReference>
<gene>
    <name evidence="7" type="primary">CAPN1_1</name>
    <name evidence="7" type="ORF">XENOCAPTIV_016043</name>
</gene>
<name>A0ABV0RMQ7_9TELE</name>
<dbReference type="Pfam" id="PF00648">
    <property type="entry name" value="Peptidase_C2"/>
    <property type="match status" value="1"/>
</dbReference>
<comment type="caution">
    <text evidence="7">The sequence shown here is derived from an EMBL/GenBank/DDBJ whole genome shotgun (WGS) entry which is preliminary data.</text>
</comment>
<comment type="subcellular location">
    <subcellularLocation>
        <location evidence="1">Cytoplasm</location>
    </subcellularLocation>
</comment>
<comment type="caution">
    <text evidence="5">Lacks conserved residue(s) required for the propagation of feature annotation.</text>
</comment>
<dbReference type="InterPro" id="IPR001300">
    <property type="entry name" value="Peptidase_C2_calpain_cat"/>
</dbReference>
<feature type="domain" description="Calpain catalytic" evidence="6">
    <location>
        <begin position="1"/>
        <end position="40"/>
    </location>
</feature>
<dbReference type="PANTHER" id="PTHR10183">
    <property type="entry name" value="CALPAIN"/>
    <property type="match status" value="1"/>
</dbReference>
<proteinExistence type="inferred from homology"/>
<dbReference type="SUPFAM" id="SSF54001">
    <property type="entry name" value="Cysteine proteinases"/>
    <property type="match status" value="1"/>
</dbReference>
<protein>
    <submittedName>
        <fullName evidence="7">Calpain-1 catalytic subunit</fullName>
    </submittedName>
</protein>
<comment type="similarity">
    <text evidence="2">Belongs to the peptidase C2 family.</text>
</comment>
<evidence type="ECO:0000259" key="6">
    <source>
        <dbReference type="PROSITE" id="PS50203"/>
    </source>
</evidence>
<accession>A0ABV0RMQ7</accession>
<evidence type="ECO:0000256" key="5">
    <source>
        <dbReference type="PROSITE-ProRule" id="PRU00239"/>
    </source>
</evidence>
<evidence type="ECO:0000313" key="8">
    <source>
        <dbReference type="Proteomes" id="UP001434883"/>
    </source>
</evidence>
<reference evidence="7 8" key="1">
    <citation type="submission" date="2021-06" db="EMBL/GenBank/DDBJ databases">
        <authorList>
            <person name="Palmer J.M."/>
        </authorList>
    </citation>
    <scope>NUCLEOTIDE SEQUENCE [LARGE SCALE GENOMIC DNA]</scope>
    <source>
        <strain evidence="7 8">XC_2019</strain>
        <tissue evidence="7">Muscle</tissue>
    </source>
</reference>
<keyword evidence="3" id="KW-0963">Cytoplasm</keyword>
<dbReference type="InterPro" id="IPR038765">
    <property type="entry name" value="Papain-like_cys_pep_sf"/>
</dbReference>
<evidence type="ECO:0000313" key="7">
    <source>
        <dbReference type="EMBL" id="MEQ2208823.1"/>
    </source>
</evidence>
<evidence type="ECO:0000256" key="4">
    <source>
        <dbReference type="ARBA" id="ARBA00022737"/>
    </source>
</evidence>
<organism evidence="7 8">
    <name type="scientific">Xenoophorus captivus</name>
    <dbReference type="NCBI Taxonomy" id="1517983"/>
    <lineage>
        <taxon>Eukaryota</taxon>
        <taxon>Metazoa</taxon>
        <taxon>Chordata</taxon>
        <taxon>Craniata</taxon>
        <taxon>Vertebrata</taxon>
        <taxon>Euteleostomi</taxon>
        <taxon>Actinopterygii</taxon>
        <taxon>Neopterygii</taxon>
        <taxon>Teleostei</taxon>
        <taxon>Neoteleostei</taxon>
        <taxon>Acanthomorphata</taxon>
        <taxon>Ovalentaria</taxon>
        <taxon>Atherinomorphae</taxon>
        <taxon>Cyprinodontiformes</taxon>
        <taxon>Goodeidae</taxon>
        <taxon>Xenoophorus</taxon>
    </lineage>
</organism>
<evidence type="ECO:0000256" key="1">
    <source>
        <dbReference type="ARBA" id="ARBA00004496"/>
    </source>
</evidence>
<dbReference type="EMBL" id="JAHRIN010050745">
    <property type="protein sequence ID" value="MEQ2208823.1"/>
    <property type="molecule type" value="Genomic_DNA"/>
</dbReference>
<evidence type="ECO:0000256" key="2">
    <source>
        <dbReference type="ARBA" id="ARBA00007623"/>
    </source>
</evidence>
<dbReference type="PROSITE" id="PS50203">
    <property type="entry name" value="CALPAIN_CAT"/>
    <property type="match status" value="1"/>
</dbReference>
<dbReference type="PANTHER" id="PTHR10183:SF284">
    <property type="entry name" value="CALPAIN-1 CATALYTIC SUBUNIT"/>
    <property type="match status" value="1"/>
</dbReference>
<dbReference type="InterPro" id="IPR022684">
    <property type="entry name" value="Calpain_cysteine_protease"/>
</dbReference>
<keyword evidence="8" id="KW-1185">Reference proteome</keyword>
<feature type="non-terminal residue" evidence="7">
    <location>
        <position position="1"/>
    </location>
</feature>
<evidence type="ECO:0000256" key="3">
    <source>
        <dbReference type="ARBA" id="ARBA00022490"/>
    </source>
</evidence>
<sequence length="61" mass="6616">DCWLLAAIASLTLNDNLLNRVVPHGQSFQQGYAGIFHFQVTARVLVLAVGTIQPLYCSPAC</sequence>
<keyword evidence="4" id="KW-0677">Repeat</keyword>